<sequence>MTDIVLDIKHWGNNLGVRLPAAVARAAHLHADQRVRITVEGERVIITPFRDESLTLEQRLARFDPERHGGEVMQTERNLGAEKW</sequence>
<dbReference type="InterPro" id="IPR007159">
    <property type="entry name" value="SpoVT-AbrB_dom"/>
</dbReference>
<evidence type="ECO:0000259" key="1">
    <source>
        <dbReference type="SMART" id="SM00966"/>
    </source>
</evidence>
<gene>
    <name evidence="2" type="ORF">KXJ70_08595</name>
</gene>
<protein>
    <submittedName>
        <fullName evidence="2">AbrB/MazE/SpoVT family DNA-binding domain-containing protein</fullName>
    </submittedName>
</protein>
<organism evidence="2 3">
    <name type="scientific">Zhongshania aquimaris</name>
    <dbReference type="NCBI Taxonomy" id="2857107"/>
    <lineage>
        <taxon>Bacteria</taxon>
        <taxon>Pseudomonadati</taxon>
        <taxon>Pseudomonadota</taxon>
        <taxon>Gammaproteobacteria</taxon>
        <taxon>Cellvibrionales</taxon>
        <taxon>Spongiibacteraceae</taxon>
        <taxon>Zhongshania</taxon>
    </lineage>
</organism>
<dbReference type="EMBL" id="JAHWDQ010000001">
    <property type="protein sequence ID" value="MBW2940830.1"/>
    <property type="molecule type" value="Genomic_DNA"/>
</dbReference>
<dbReference type="InterPro" id="IPR039052">
    <property type="entry name" value="Antitox_PemI-like"/>
</dbReference>
<dbReference type="PANTHER" id="PTHR40516:SF1">
    <property type="entry name" value="ANTITOXIN CHPS-RELATED"/>
    <property type="match status" value="1"/>
</dbReference>
<proteinExistence type="predicted"/>
<accession>A0ABS6VR76</accession>
<evidence type="ECO:0000313" key="3">
    <source>
        <dbReference type="Proteomes" id="UP001166291"/>
    </source>
</evidence>
<dbReference type="Pfam" id="PF04014">
    <property type="entry name" value="MazE_antitoxin"/>
    <property type="match status" value="1"/>
</dbReference>
<dbReference type="Proteomes" id="UP001166291">
    <property type="component" value="Unassembled WGS sequence"/>
</dbReference>
<dbReference type="GO" id="GO:0003677">
    <property type="term" value="F:DNA binding"/>
    <property type="evidence" value="ECO:0007669"/>
    <property type="project" value="UniProtKB-KW"/>
</dbReference>
<feature type="domain" description="SpoVT-AbrB" evidence="1">
    <location>
        <begin position="9"/>
        <end position="54"/>
    </location>
</feature>
<dbReference type="RefSeq" id="WP_219042997.1">
    <property type="nucleotide sequence ID" value="NZ_JAHWDQ010000001.1"/>
</dbReference>
<comment type="caution">
    <text evidence="2">The sequence shown here is derived from an EMBL/GenBank/DDBJ whole genome shotgun (WGS) entry which is preliminary data.</text>
</comment>
<evidence type="ECO:0000313" key="2">
    <source>
        <dbReference type="EMBL" id="MBW2940830.1"/>
    </source>
</evidence>
<dbReference type="PANTHER" id="PTHR40516">
    <property type="entry name" value="ANTITOXIN CHPS-RELATED"/>
    <property type="match status" value="1"/>
</dbReference>
<dbReference type="SMART" id="SM00966">
    <property type="entry name" value="SpoVT_AbrB"/>
    <property type="match status" value="1"/>
</dbReference>
<reference evidence="2" key="1">
    <citation type="submission" date="2021-07" db="EMBL/GenBank/DDBJ databases">
        <title>Zhongshania sp. CAU 1632 isolated from seawater.</title>
        <authorList>
            <person name="Kim W."/>
        </authorList>
    </citation>
    <scope>NUCLEOTIDE SEQUENCE</scope>
    <source>
        <strain evidence="2">CAU 1632</strain>
    </source>
</reference>
<keyword evidence="2" id="KW-0238">DNA-binding</keyword>
<keyword evidence="3" id="KW-1185">Reference proteome</keyword>
<name>A0ABS6VR76_9GAMM</name>